<organism evidence="8 9">
    <name type="scientific">Mobiluncus mulieris ATCC 35239</name>
    <dbReference type="NCBI Taxonomy" id="871571"/>
    <lineage>
        <taxon>Bacteria</taxon>
        <taxon>Bacillati</taxon>
        <taxon>Actinomycetota</taxon>
        <taxon>Actinomycetes</taxon>
        <taxon>Actinomycetales</taxon>
        <taxon>Actinomycetaceae</taxon>
        <taxon>Mobiluncus</taxon>
    </lineage>
</organism>
<evidence type="ECO:0000313" key="8">
    <source>
        <dbReference type="EMBL" id="EFM46678.1"/>
    </source>
</evidence>
<evidence type="ECO:0000256" key="2">
    <source>
        <dbReference type="ARBA" id="ARBA00008889"/>
    </source>
</evidence>
<comment type="function">
    <text evidence="1 7">Forms part of the ribosomal stalk, playing a central role in the interaction of the ribosome with GTP-bound translation factors.</text>
</comment>
<dbReference type="CDD" id="cd05797">
    <property type="entry name" value="Ribosomal_L10"/>
    <property type="match status" value="1"/>
</dbReference>
<dbReference type="InterPro" id="IPR047865">
    <property type="entry name" value="Ribosomal_uL10_bac_type"/>
</dbReference>
<keyword evidence="7" id="KW-0699">rRNA-binding</keyword>
<dbReference type="STRING" id="871571.HMPREF0580_0726"/>
<proteinExistence type="inferred from homology"/>
<dbReference type="NCBIfam" id="NF000955">
    <property type="entry name" value="PRK00099.1-1"/>
    <property type="match status" value="1"/>
</dbReference>
<dbReference type="InterPro" id="IPR002363">
    <property type="entry name" value="Ribosomal_uL10_CS_bac"/>
</dbReference>
<evidence type="ECO:0000256" key="1">
    <source>
        <dbReference type="ARBA" id="ARBA00002633"/>
    </source>
</evidence>
<dbReference type="Gene3D" id="6.10.250.290">
    <property type="match status" value="1"/>
</dbReference>
<evidence type="ECO:0000313" key="9">
    <source>
        <dbReference type="Proteomes" id="UP000003045"/>
    </source>
</evidence>
<dbReference type="Gene3D" id="3.30.70.1730">
    <property type="match status" value="1"/>
</dbReference>
<evidence type="ECO:0000256" key="7">
    <source>
        <dbReference type="HAMAP-Rule" id="MF_00362"/>
    </source>
</evidence>
<keyword evidence="4 7" id="KW-0687">Ribonucleoprotein</keyword>
<dbReference type="Proteomes" id="UP000003045">
    <property type="component" value="Unassembled WGS sequence"/>
</dbReference>
<dbReference type="GO" id="GO:0015934">
    <property type="term" value="C:large ribosomal subunit"/>
    <property type="evidence" value="ECO:0007669"/>
    <property type="project" value="InterPro"/>
</dbReference>
<reference evidence="8" key="1">
    <citation type="submission" date="2010-08" db="EMBL/GenBank/DDBJ databases">
        <authorList>
            <person name="Muzny D."/>
            <person name="Qin X."/>
            <person name="Deng J."/>
            <person name="Jiang H."/>
            <person name="Liu Y."/>
            <person name="Qu J."/>
            <person name="Song X.-Z."/>
            <person name="Zhang L."/>
            <person name="Thornton R."/>
            <person name="Coyle M."/>
            <person name="Francisco L."/>
            <person name="Jackson L."/>
            <person name="Javaid M."/>
            <person name="Korchina V."/>
            <person name="Kovar C."/>
            <person name="Mata R."/>
            <person name="Mathew T."/>
            <person name="Ngo R."/>
            <person name="Nguyen L."/>
            <person name="Nguyen N."/>
            <person name="Okwuonu G."/>
            <person name="Ongeri F."/>
            <person name="Pham C."/>
            <person name="Simmons D."/>
            <person name="Wilczek-Boney K."/>
            <person name="Hale W."/>
            <person name="Jakkamsetti A."/>
            <person name="Pham P."/>
            <person name="Ruth R."/>
            <person name="San Lucas F."/>
            <person name="Warren J."/>
            <person name="Zhang J."/>
            <person name="Zhao Z."/>
            <person name="Zhou C."/>
            <person name="Zhu D."/>
            <person name="Lee S."/>
            <person name="Bess C."/>
            <person name="Blankenburg K."/>
            <person name="Forbes L."/>
            <person name="Fu Q."/>
            <person name="Gubbala S."/>
            <person name="Hirani K."/>
            <person name="Jayaseelan J.C."/>
            <person name="Lara F."/>
            <person name="Munidasa M."/>
            <person name="Palculict T."/>
            <person name="Patil S."/>
            <person name="Pu L.-L."/>
            <person name="Saada N."/>
            <person name="Tang L."/>
            <person name="Weissenberger G."/>
            <person name="Zhu Y."/>
            <person name="Hemphill L."/>
            <person name="Shang Y."/>
            <person name="Youmans B."/>
            <person name="Ayvaz T."/>
            <person name="Ross M."/>
            <person name="Santibanez J."/>
            <person name="Aqrawi P."/>
            <person name="Gross S."/>
            <person name="Joshi V."/>
            <person name="Fowler G."/>
            <person name="Nazareth L."/>
            <person name="Reid J."/>
            <person name="Worley K."/>
            <person name="Petrosino J."/>
            <person name="Highlander S."/>
            <person name="Gibbs R."/>
        </authorList>
    </citation>
    <scope>NUCLEOTIDE SEQUENCE [LARGE SCALE GENOMIC DNA]</scope>
    <source>
        <strain evidence="8">ATCC 35239</strain>
    </source>
</reference>
<evidence type="ECO:0000256" key="5">
    <source>
        <dbReference type="ARBA" id="ARBA00026025"/>
    </source>
</evidence>
<keyword evidence="9" id="KW-1185">Reference proteome</keyword>
<dbReference type="GO" id="GO:0003735">
    <property type="term" value="F:structural constituent of ribosome"/>
    <property type="evidence" value="ECO:0007669"/>
    <property type="project" value="InterPro"/>
</dbReference>
<dbReference type="HAMAP" id="MF_00362">
    <property type="entry name" value="Ribosomal_uL10"/>
    <property type="match status" value="1"/>
</dbReference>
<dbReference type="InterPro" id="IPR043141">
    <property type="entry name" value="Ribosomal_uL10-like_sf"/>
</dbReference>
<dbReference type="InterPro" id="IPR022973">
    <property type="entry name" value="Ribosomal_uL10_bac"/>
</dbReference>
<dbReference type="PROSITE" id="PS01109">
    <property type="entry name" value="RIBOSOMAL_L10"/>
    <property type="match status" value="1"/>
</dbReference>
<dbReference type="AlphaFoldDB" id="E0QPB1"/>
<dbReference type="EMBL" id="AEET01000016">
    <property type="protein sequence ID" value="EFM46678.1"/>
    <property type="molecule type" value="Genomic_DNA"/>
</dbReference>
<dbReference type="GO" id="GO:0006412">
    <property type="term" value="P:translation"/>
    <property type="evidence" value="ECO:0007669"/>
    <property type="project" value="UniProtKB-UniRule"/>
</dbReference>
<comment type="subunit">
    <text evidence="5 7">Part of the ribosomal stalk of the 50S ribosomal subunit. The N-terminus interacts with L11 and the large rRNA to form the base of the stalk. The C-terminus forms an elongated spine to which L12 dimers bind in a sequential fashion forming a multimeric L10(L12)X complex.</text>
</comment>
<evidence type="ECO:0000256" key="3">
    <source>
        <dbReference type="ARBA" id="ARBA00022980"/>
    </source>
</evidence>
<dbReference type="SUPFAM" id="SSF160369">
    <property type="entry name" value="Ribosomal protein L10-like"/>
    <property type="match status" value="1"/>
</dbReference>
<dbReference type="PANTHER" id="PTHR11560">
    <property type="entry name" value="39S RIBOSOMAL PROTEIN L10, MITOCHONDRIAL"/>
    <property type="match status" value="1"/>
</dbReference>
<protein>
    <recommendedName>
        <fullName evidence="6 7">Large ribosomal subunit protein uL10</fullName>
    </recommendedName>
</protein>
<comment type="caution">
    <text evidence="8">The sequence shown here is derived from an EMBL/GenBank/DDBJ whole genome shotgun (WGS) entry which is preliminary data.</text>
</comment>
<dbReference type="HOGENOM" id="CLU_092227_1_0_11"/>
<accession>E0QPB1</accession>
<dbReference type="GO" id="GO:0070180">
    <property type="term" value="F:large ribosomal subunit rRNA binding"/>
    <property type="evidence" value="ECO:0007669"/>
    <property type="project" value="UniProtKB-UniRule"/>
</dbReference>
<name>E0QPB1_9ACTO</name>
<sequence>MTLKKPRRPALTRKGGLMARPDKVAGVKSLADSAKDAAAVILTEYRGLSVKQMKELRLALGGEVRYAVAKNKLSKLAFKEAGVEGLDEYLVGPTAIAFVGHDGDPVAAAKVISKFAKENPALVVKGGLMDGNVMDAEDVKKLASLESREVLLAKSAGVLKALMYRAAAVMVAPASKTVRTVDALREKQAKAA</sequence>
<gene>
    <name evidence="7 8" type="primary">rplJ</name>
    <name evidence="8" type="ORF">HMPREF0580_0726</name>
</gene>
<evidence type="ECO:0000256" key="6">
    <source>
        <dbReference type="ARBA" id="ARBA00035202"/>
    </source>
</evidence>
<keyword evidence="3 7" id="KW-0689">Ribosomal protein</keyword>
<dbReference type="Pfam" id="PF00466">
    <property type="entry name" value="Ribosomal_L10"/>
    <property type="match status" value="1"/>
</dbReference>
<keyword evidence="7" id="KW-0694">RNA-binding</keyword>
<comment type="similarity">
    <text evidence="2 7">Belongs to the universal ribosomal protein uL10 family.</text>
</comment>
<evidence type="ECO:0000256" key="4">
    <source>
        <dbReference type="ARBA" id="ARBA00023274"/>
    </source>
</evidence>
<dbReference type="InterPro" id="IPR001790">
    <property type="entry name" value="Ribosomal_uL10"/>
</dbReference>